<gene>
    <name evidence="1" type="ORF">F8M41_022715</name>
</gene>
<evidence type="ECO:0000313" key="1">
    <source>
        <dbReference type="EMBL" id="KAF0486139.1"/>
    </source>
</evidence>
<dbReference type="AlphaFoldDB" id="A0A8H4AEM3"/>
<keyword evidence="2" id="KW-1185">Reference proteome</keyword>
<accession>A0A8H4AEM3</accession>
<reference evidence="1 2" key="1">
    <citation type="journal article" date="2019" name="Environ. Microbiol.">
        <title>At the nexus of three kingdoms: the genome of the mycorrhizal fungus Gigaspora margarita provides insights into plant, endobacterial and fungal interactions.</title>
        <authorList>
            <person name="Venice F."/>
            <person name="Ghignone S."/>
            <person name="Salvioli di Fossalunga A."/>
            <person name="Amselem J."/>
            <person name="Novero M."/>
            <person name="Xianan X."/>
            <person name="Sedzielewska Toro K."/>
            <person name="Morin E."/>
            <person name="Lipzen A."/>
            <person name="Grigoriev I.V."/>
            <person name="Henrissat B."/>
            <person name="Martin F.M."/>
            <person name="Bonfante P."/>
        </authorList>
    </citation>
    <scope>NUCLEOTIDE SEQUENCE [LARGE SCALE GENOMIC DNA]</scope>
    <source>
        <strain evidence="1 2">BEG34</strain>
    </source>
</reference>
<evidence type="ECO:0000313" key="2">
    <source>
        <dbReference type="Proteomes" id="UP000439903"/>
    </source>
</evidence>
<dbReference type="Proteomes" id="UP000439903">
    <property type="component" value="Unassembled WGS sequence"/>
</dbReference>
<proteinExistence type="predicted"/>
<comment type="caution">
    <text evidence="1">The sequence shown here is derived from an EMBL/GenBank/DDBJ whole genome shotgun (WGS) entry which is preliminary data.</text>
</comment>
<name>A0A8H4AEM3_GIGMA</name>
<dbReference type="OrthoDB" id="2378260at2759"/>
<dbReference type="EMBL" id="WTPW01000714">
    <property type="protein sequence ID" value="KAF0486139.1"/>
    <property type="molecule type" value="Genomic_DNA"/>
</dbReference>
<sequence length="98" mass="10978">MGFLNPNLNNGFNSLDKNNKLSVQIKSFSNKAQAQRINYINGKFGLISPEPTQSISVTFDKTQLQLAKSSLKKDKMVFAIKTLVESLNEAKRLQFKGL</sequence>
<organism evidence="1 2">
    <name type="scientific">Gigaspora margarita</name>
    <dbReference type="NCBI Taxonomy" id="4874"/>
    <lineage>
        <taxon>Eukaryota</taxon>
        <taxon>Fungi</taxon>
        <taxon>Fungi incertae sedis</taxon>
        <taxon>Mucoromycota</taxon>
        <taxon>Glomeromycotina</taxon>
        <taxon>Glomeromycetes</taxon>
        <taxon>Diversisporales</taxon>
        <taxon>Gigasporaceae</taxon>
        <taxon>Gigaspora</taxon>
    </lineage>
</organism>
<protein>
    <submittedName>
        <fullName evidence="1">Uncharacterized protein</fullName>
    </submittedName>
</protein>